<dbReference type="EMBL" id="BJCE01000262">
    <property type="protein sequence ID" value="GCL39478.1"/>
    <property type="molecule type" value="Genomic_DNA"/>
</dbReference>
<evidence type="ECO:0000313" key="7">
    <source>
        <dbReference type="Proteomes" id="UP000300142"/>
    </source>
</evidence>
<dbReference type="InterPro" id="IPR000073">
    <property type="entry name" value="AB_hydrolase_1"/>
</dbReference>
<proteinExistence type="inferred from homology"/>
<gene>
    <name evidence="6" type="ORF">SR1949_46040</name>
</gene>
<evidence type="ECO:0000256" key="3">
    <source>
        <dbReference type="ARBA" id="ARBA00013254"/>
    </source>
</evidence>
<comment type="similarity">
    <text evidence="2">Belongs to the AB hydrolase superfamily.</text>
</comment>
<organism evidence="6 7">
    <name type="scientific">Sphaerospermopsis reniformis</name>
    <dbReference type="NCBI Taxonomy" id="531300"/>
    <lineage>
        <taxon>Bacteria</taxon>
        <taxon>Bacillati</taxon>
        <taxon>Cyanobacteriota</taxon>
        <taxon>Cyanophyceae</taxon>
        <taxon>Nostocales</taxon>
        <taxon>Aphanizomenonaceae</taxon>
        <taxon>Sphaerospermopsis</taxon>
    </lineage>
</organism>
<evidence type="ECO:0000256" key="4">
    <source>
        <dbReference type="ARBA" id="ARBA00071261"/>
    </source>
</evidence>
<dbReference type="SUPFAM" id="SSF53474">
    <property type="entry name" value="alpha/beta-Hydrolases"/>
    <property type="match status" value="1"/>
</dbReference>
<protein>
    <recommendedName>
        <fullName evidence="4">Monoacylglycerol lipase</fullName>
        <ecNumber evidence="3">3.1.1.23</ecNumber>
    </recommendedName>
</protein>
<dbReference type="Proteomes" id="UP000300142">
    <property type="component" value="Unassembled WGS sequence"/>
</dbReference>
<evidence type="ECO:0000313" key="6">
    <source>
        <dbReference type="EMBL" id="GCL39478.1"/>
    </source>
</evidence>
<dbReference type="InterPro" id="IPR051044">
    <property type="entry name" value="MAG_DAG_Lipase"/>
</dbReference>
<dbReference type="Pfam" id="PF12146">
    <property type="entry name" value="Hydrolase_4"/>
    <property type="match status" value="1"/>
</dbReference>
<dbReference type="PRINTS" id="PR00111">
    <property type="entry name" value="ABHYDROLASE"/>
</dbReference>
<accession>A0A480A890</accession>
<dbReference type="FunFam" id="3.40.50.1820:FF:000117">
    <property type="entry name" value="Monoglyceride lipase, putative"/>
    <property type="match status" value="1"/>
</dbReference>
<evidence type="ECO:0000256" key="2">
    <source>
        <dbReference type="ARBA" id="ARBA00008645"/>
    </source>
</evidence>
<keyword evidence="6" id="KW-0378">Hydrolase</keyword>
<dbReference type="AlphaFoldDB" id="A0A480A890"/>
<dbReference type="PANTHER" id="PTHR11614">
    <property type="entry name" value="PHOSPHOLIPASE-RELATED"/>
    <property type="match status" value="1"/>
</dbReference>
<keyword evidence="7" id="KW-1185">Reference proteome</keyword>
<dbReference type="EC" id="3.1.1.23" evidence="3"/>
<dbReference type="InterPro" id="IPR022742">
    <property type="entry name" value="Hydrolase_4"/>
</dbReference>
<comment type="catalytic activity">
    <reaction evidence="1">
        <text>Hydrolyzes glycerol monoesters of long-chain fatty acids.</text>
        <dbReference type="EC" id="3.1.1.23"/>
    </reaction>
</comment>
<dbReference type="RefSeq" id="WP_137669048.1">
    <property type="nucleotide sequence ID" value="NZ_BJCE01000262.1"/>
</dbReference>
<comment type="caution">
    <text evidence="6">The sequence shown here is derived from an EMBL/GenBank/DDBJ whole genome shotgun (WGS) entry which is preliminary data.</text>
</comment>
<dbReference type="GO" id="GO:0047372">
    <property type="term" value="F:monoacylglycerol lipase activity"/>
    <property type="evidence" value="ECO:0007669"/>
    <property type="project" value="UniProtKB-EC"/>
</dbReference>
<evidence type="ECO:0000256" key="1">
    <source>
        <dbReference type="ARBA" id="ARBA00001613"/>
    </source>
</evidence>
<feature type="domain" description="Serine aminopeptidase S33" evidence="5">
    <location>
        <begin position="28"/>
        <end position="264"/>
    </location>
</feature>
<sequence length="295" mass="33137">MTIYHSVGTFKGVGGIDLYYQNWNPGGKIRGILALVHGLGGHSGLYKNIIENLLPQQYAVYGLDLRGHGQSPGQRGYINTWSEFRNDVRTFLKMMQQQQPQIPIFLFGHSMGGMIVLEYALRHPEEISALQGVIAVAPSIGEVGVSPVLVLLGKMLSRLWPRFSLNTGLDTTAGSRDPKIVATYTQDTLRHTRATARFSTEFFTTLAWINAHAHEWKAPLLILHGGADRVVFPEGSEIFYQRVTCADKLRIEYPGAYHDLHCDLNYREFLADLSNWMEQHLPTELGKLEPVMSNE</sequence>
<evidence type="ECO:0000259" key="5">
    <source>
        <dbReference type="Pfam" id="PF12146"/>
    </source>
</evidence>
<dbReference type="InterPro" id="IPR029058">
    <property type="entry name" value="AB_hydrolase_fold"/>
</dbReference>
<reference evidence="7" key="1">
    <citation type="submission" date="2019-02" db="EMBL/GenBank/DDBJ databases">
        <title>Draft genome sequence of Sphaerospermopsis reniformis NIES-1949.</title>
        <authorList>
            <person name="Yamaguchi H."/>
            <person name="Suzuki S."/>
            <person name="Kawachi M."/>
        </authorList>
    </citation>
    <scope>NUCLEOTIDE SEQUENCE [LARGE SCALE GENOMIC DNA]</scope>
    <source>
        <strain evidence="7">NIES-1949</strain>
    </source>
</reference>
<dbReference type="Gene3D" id="3.40.50.1820">
    <property type="entry name" value="alpha/beta hydrolase"/>
    <property type="match status" value="1"/>
</dbReference>
<name>A0A480A890_9CYAN</name>